<gene>
    <name evidence="1" type="ORF">Jolie1_091</name>
</gene>
<sequence>MRRGRPADREAKMTTTIGHMTKGVELDLFAATDANVLDGMIRAQGALGQITWTKISETVAFGQFTEIVTDHDDATERPVTREETRRVVVLDVDNADVKTAVEAAFWVNV</sequence>
<dbReference type="Proteomes" id="UP000203096">
    <property type="component" value="Segment"/>
</dbReference>
<dbReference type="Pfam" id="PF23946">
    <property type="entry name" value="DUF7280"/>
    <property type="match status" value="1"/>
</dbReference>
<dbReference type="KEGG" id="vg:18505955"/>
<accession>W8ECT7</accession>
<dbReference type="InterPro" id="IPR055704">
    <property type="entry name" value="DUF7280"/>
</dbReference>
<dbReference type="EMBL" id="KJ433976">
    <property type="protein sequence ID" value="AHJ88591.1"/>
    <property type="molecule type" value="Genomic_DNA"/>
</dbReference>
<proteinExistence type="predicted"/>
<evidence type="ECO:0000313" key="2">
    <source>
        <dbReference type="Proteomes" id="UP000203096"/>
    </source>
</evidence>
<keyword evidence="2" id="KW-1185">Reference proteome</keyword>
<organism evidence="1 2">
    <name type="scientific">Mycobacterium phage Julie1</name>
    <dbReference type="NCBI Taxonomy" id="1463812"/>
    <lineage>
        <taxon>Viruses</taxon>
        <taxon>Duplodnaviria</taxon>
        <taxon>Heunggongvirae</taxon>
        <taxon>Uroviricota</taxon>
        <taxon>Caudoviricetes</taxon>
        <taxon>Bclasvirinae</taxon>
        <taxon>Julieunavirus</taxon>
        <taxon>Julieunavirus julie1</taxon>
    </lineage>
</organism>
<dbReference type="GeneID" id="18505955"/>
<protein>
    <submittedName>
        <fullName evidence="1">Uncharacterized protein</fullName>
    </submittedName>
</protein>
<name>W8ECT7_9CAUD</name>
<evidence type="ECO:0000313" key="1">
    <source>
        <dbReference type="EMBL" id="AHJ88591.1"/>
    </source>
</evidence>
<reference evidence="1 2" key="1">
    <citation type="journal article" date="2014" name="Genome Announc.">
        <title>Complete genome sequences of nine mycobacteriophages.</title>
        <authorList>
            <person name="Franceschelli J.J."/>
            <person name="Suarez C.A."/>
            <person name="Teran L."/>
            <person name="Raya R.R."/>
            <person name="Morbidoni H.R."/>
        </authorList>
    </citation>
    <scope>NUCLEOTIDE SEQUENCE [LARGE SCALE GENOMIC DNA]</scope>
</reference>
<dbReference type="RefSeq" id="YP_009009291.1">
    <property type="nucleotide sequence ID" value="NC_023600.1"/>
</dbReference>